<dbReference type="GO" id="GO:0031418">
    <property type="term" value="F:L-ascorbic acid binding"/>
    <property type="evidence" value="ECO:0007669"/>
    <property type="project" value="InterPro"/>
</dbReference>
<keyword evidence="3" id="KW-0223">Dioxygenase</keyword>
<dbReference type="Pfam" id="PF13640">
    <property type="entry name" value="2OG-FeII_Oxy_3"/>
    <property type="match status" value="1"/>
</dbReference>
<feature type="signal peptide" evidence="6">
    <location>
        <begin position="1"/>
        <end position="28"/>
    </location>
</feature>
<evidence type="ECO:0000313" key="9">
    <source>
        <dbReference type="Proteomes" id="UP000316270"/>
    </source>
</evidence>
<name>A0A517L1L9_9PEZI</name>
<keyword evidence="9" id="KW-1185">Reference proteome</keyword>
<evidence type="ECO:0000256" key="2">
    <source>
        <dbReference type="ARBA" id="ARBA00022723"/>
    </source>
</evidence>
<evidence type="ECO:0000256" key="1">
    <source>
        <dbReference type="ARBA" id="ARBA00001961"/>
    </source>
</evidence>
<evidence type="ECO:0000256" key="3">
    <source>
        <dbReference type="ARBA" id="ARBA00022964"/>
    </source>
</evidence>
<proteinExistence type="predicted"/>
<keyword evidence="6" id="KW-0732">Signal</keyword>
<dbReference type="InterPro" id="IPR006620">
    <property type="entry name" value="Pro_4_hyd_alph"/>
</dbReference>
<gene>
    <name evidence="8" type="ORF">FKW77_007586</name>
</gene>
<dbReference type="GO" id="GO:0004656">
    <property type="term" value="F:procollagen-proline 4-dioxygenase activity"/>
    <property type="evidence" value="ECO:0007669"/>
    <property type="project" value="TreeGrafter"/>
</dbReference>
<evidence type="ECO:0000313" key="8">
    <source>
        <dbReference type="EMBL" id="QDS69531.1"/>
    </source>
</evidence>
<accession>A0A517L1L9</accession>
<evidence type="ECO:0000256" key="4">
    <source>
        <dbReference type="ARBA" id="ARBA00023002"/>
    </source>
</evidence>
<dbReference type="GO" id="GO:0005783">
    <property type="term" value="C:endoplasmic reticulum"/>
    <property type="evidence" value="ECO:0007669"/>
    <property type="project" value="TreeGrafter"/>
</dbReference>
<dbReference type="Gene3D" id="2.60.120.620">
    <property type="entry name" value="q2cbj1_9rhob like domain"/>
    <property type="match status" value="1"/>
</dbReference>
<dbReference type="SMART" id="SM00702">
    <property type="entry name" value="P4Hc"/>
    <property type="match status" value="1"/>
</dbReference>
<dbReference type="PANTHER" id="PTHR10869:SF242">
    <property type="entry name" value="PROLYL 4-HYDROXYLASE ALPHA SUBUNIT DOMAIN-CONTAINING PROTEIN"/>
    <property type="match status" value="1"/>
</dbReference>
<dbReference type="STRING" id="50376.A0A517L1L9"/>
<comment type="cofactor">
    <cofactor evidence="1">
        <name>L-ascorbate</name>
        <dbReference type="ChEBI" id="CHEBI:38290"/>
    </cofactor>
</comment>
<dbReference type="AlphaFoldDB" id="A0A517L1L9"/>
<dbReference type="EMBL" id="CP042187">
    <property type="protein sequence ID" value="QDS69531.1"/>
    <property type="molecule type" value="Genomic_DNA"/>
</dbReference>
<keyword evidence="2" id="KW-0479">Metal-binding</keyword>
<evidence type="ECO:0000256" key="5">
    <source>
        <dbReference type="ARBA" id="ARBA00023004"/>
    </source>
</evidence>
<dbReference type="InterPro" id="IPR044862">
    <property type="entry name" value="Pro_4_hyd_alph_FE2OG_OXY"/>
</dbReference>
<dbReference type="GO" id="GO:0005506">
    <property type="term" value="F:iron ion binding"/>
    <property type="evidence" value="ECO:0007669"/>
    <property type="project" value="InterPro"/>
</dbReference>
<sequence>MAGFRKQAASLLFSVLVAALAFIAGAKREQIPEYLPTMLSTKYLPDMFRRHNMTLDQQYDEKGCPTIPYSSQIFSFDPLVIYIRGFIPPEEREYLKSLAQPNFKPSTVASDENVDTVLRSSSSALLPTDNTVVRCITKRASKFQGFIPLSHMEPLQIVRYLPGESYKFHNDWDLDDAPGHMRSTTFFAYVDCEGCVGGNTRFYHLSRNGTSKRWCDVIDCNENELKGVKFLPVDGNAVFWENLKDGVGIEEVLHAGTALEKGVKYGLNIWSRESAVD</sequence>
<dbReference type="PANTHER" id="PTHR10869">
    <property type="entry name" value="PROLYL 4-HYDROXYLASE ALPHA SUBUNIT"/>
    <property type="match status" value="1"/>
</dbReference>
<evidence type="ECO:0000256" key="6">
    <source>
        <dbReference type="SAM" id="SignalP"/>
    </source>
</evidence>
<keyword evidence="4" id="KW-0560">Oxidoreductase</keyword>
<feature type="chain" id="PRO_5021863718" description="Prolyl 4-hydroxylase alpha subunit domain-containing protein" evidence="6">
    <location>
        <begin position="29"/>
        <end position="277"/>
    </location>
</feature>
<reference evidence="8 9" key="1">
    <citation type="submission" date="2019-07" db="EMBL/GenBank/DDBJ databases">
        <title>Finished genome of Venturia effusa.</title>
        <authorList>
            <person name="Young C.A."/>
            <person name="Cox M.P."/>
            <person name="Ganley A.R.D."/>
            <person name="David W.J."/>
        </authorList>
    </citation>
    <scope>NUCLEOTIDE SEQUENCE [LARGE SCALE GENOMIC DNA]</scope>
    <source>
        <strain evidence="9">albino</strain>
    </source>
</reference>
<feature type="domain" description="Prolyl 4-hydroxylase alpha subunit" evidence="7">
    <location>
        <begin position="78"/>
        <end position="272"/>
    </location>
</feature>
<organism evidence="8 9">
    <name type="scientific">Venturia effusa</name>
    <dbReference type="NCBI Taxonomy" id="50376"/>
    <lineage>
        <taxon>Eukaryota</taxon>
        <taxon>Fungi</taxon>
        <taxon>Dikarya</taxon>
        <taxon>Ascomycota</taxon>
        <taxon>Pezizomycotina</taxon>
        <taxon>Dothideomycetes</taxon>
        <taxon>Pleosporomycetidae</taxon>
        <taxon>Venturiales</taxon>
        <taxon>Venturiaceae</taxon>
        <taxon>Venturia</taxon>
    </lineage>
</organism>
<keyword evidence="5" id="KW-0408">Iron</keyword>
<dbReference type="Proteomes" id="UP000316270">
    <property type="component" value="Chromosome 3"/>
</dbReference>
<dbReference type="InterPro" id="IPR045054">
    <property type="entry name" value="P4HA-like"/>
</dbReference>
<dbReference type="OrthoDB" id="420380at2759"/>
<evidence type="ECO:0000259" key="7">
    <source>
        <dbReference type="SMART" id="SM00702"/>
    </source>
</evidence>
<protein>
    <recommendedName>
        <fullName evidence="7">Prolyl 4-hydroxylase alpha subunit domain-containing protein</fullName>
    </recommendedName>
</protein>